<feature type="domain" description="F-box" evidence="2">
    <location>
        <begin position="111"/>
        <end position="151"/>
    </location>
</feature>
<proteinExistence type="predicted"/>
<dbReference type="CDD" id="cd22157">
    <property type="entry name" value="F-box_AtFBW1-like"/>
    <property type="match status" value="1"/>
</dbReference>
<dbReference type="Proteomes" id="UP000636709">
    <property type="component" value="Unassembled WGS sequence"/>
</dbReference>
<evidence type="ECO:0000313" key="4">
    <source>
        <dbReference type="Proteomes" id="UP000636709"/>
    </source>
</evidence>
<dbReference type="InterPro" id="IPR036047">
    <property type="entry name" value="F-box-like_dom_sf"/>
</dbReference>
<evidence type="ECO:0000259" key="2">
    <source>
        <dbReference type="SMART" id="SM00256"/>
    </source>
</evidence>
<dbReference type="InterPro" id="IPR001810">
    <property type="entry name" value="F-box_dom"/>
</dbReference>
<dbReference type="SMART" id="SM00256">
    <property type="entry name" value="FBOX"/>
    <property type="match status" value="1"/>
</dbReference>
<comment type="caution">
    <text evidence="3">The sequence shown here is derived from an EMBL/GenBank/DDBJ whole genome shotgun (WGS) entry which is preliminary data.</text>
</comment>
<dbReference type="PANTHER" id="PTHR31111">
    <property type="entry name" value="BNAA05G37150D PROTEIN-RELATED"/>
    <property type="match status" value="1"/>
</dbReference>
<protein>
    <recommendedName>
        <fullName evidence="2">F-box domain-containing protein</fullName>
    </recommendedName>
</protein>
<dbReference type="Gene3D" id="1.20.1280.50">
    <property type="match status" value="1"/>
</dbReference>
<evidence type="ECO:0000256" key="1">
    <source>
        <dbReference type="SAM" id="MobiDB-lite"/>
    </source>
</evidence>
<sequence>MRMMIRRSHEGAGPAQPYGTMDHDTTRFQRNTKSSALDRAANASASQPPHRCGGGDETNILSLQVTVTVGDPPLIYDRARAPTAMAASSQDHPPTRQGNAGESSGIIGALLHQDALYEILLRVPAKPLCRFRAVCHSWRSLLSSPSPFITSHAARHRDQPPLVAVCGMVPGRDHRAAEIRLLDATSGDVVRRFGVGPPWLLRRVWTTPAHLDGLALIVRLVARGRDVDDEHHRLSVLDPATAAVSDLPVGYCDDDYDDDNRSSFVFWRATASSSIGGLNTRRRYYGAGTQTFCKILTVDGSGGSRGTWRDAPAPPVAIKTFHGSETVVASGVVYYLVDSSNGWTIAAFDLEAEQWLPELLHGPTVVPVLLPSVATNNSREHRRSLAEVNKRLAAVHSTCSTMDVWLLMGSQWCKGCRVVASSTEWQFWPVMHPVPLWVMDDGRIIFCLRSHMTANRTLWM</sequence>
<keyword evidence="4" id="KW-1185">Reference proteome</keyword>
<dbReference type="SUPFAM" id="SSF81383">
    <property type="entry name" value="F-box domain"/>
    <property type="match status" value="1"/>
</dbReference>
<dbReference type="PANTHER" id="PTHR31111:SF133">
    <property type="entry name" value="OS07G0196600 PROTEIN"/>
    <property type="match status" value="1"/>
</dbReference>
<feature type="region of interest" description="Disordered" evidence="1">
    <location>
        <begin position="1"/>
        <end position="56"/>
    </location>
</feature>
<name>A0A835EV70_9POAL</name>
<dbReference type="Pfam" id="PF00646">
    <property type="entry name" value="F-box"/>
    <property type="match status" value="1"/>
</dbReference>
<dbReference type="AlphaFoldDB" id="A0A835EV70"/>
<dbReference type="EMBL" id="JACEFO010001753">
    <property type="protein sequence ID" value="KAF8711433.1"/>
    <property type="molecule type" value="Genomic_DNA"/>
</dbReference>
<reference evidence="3" key="1">
    <citation type="submission" date="2020-07" db="EMBL/GenBank/DDBJ databases">
        <title>Genome sequence and genetic diversity analysis of an under-domesticated orphan crop, white fonio (Digitaria exilis).</title>
        <authorList>
            <person name="Bennetzen J.L."/>
            <person name="Chen S."/>
            <person name="Ma X."/>
            <person name="Wang X."/>
            <person name="Yssel A.E.J."/>
            <person name="Chaluvadi S.R."/>
            <person name="Johnson M."/>
            <person name="Gangashetty P."/>
            <person name="Hamidou F."/>
            <person name="Sanogo M.D."/>
            <person name="Zwaenepoel A."/>
            <person name="Wallace J."/>
            <person name="Van De Peer Y."/>
            <person name="Van Deynze A."/>
        </authorList>
    </citation>
    <scope>NUCLEOTIDE SEQUENCE</scope>
    <source>
        <tissue evidence="3">Leaves</tissue>
    </source>
</reference>
<organism evidence="3 4">
    <name type="scientific">Digitaria exilis</name>
    <dbReference type="NCBI Taxonomy" id="1010633"/>
    <lineage>
        <taxon>Eukaryota</taxon>
        <taxon>Viridiplantae</taxon>
        <taxon>Streptophyta</taxon>
        <taxon>Embryophyta</taxon>
        <taxon>Tracheophyta</taxon>
        <taxon>Spermatophyta</taxon>
        <taxon>Magnoliopsida</taxon>
        <taxon>Liliopsida</taxon>
        <taxon>Poales</taxon>
        <taxon>Poaceae</taxon>
        <taxon>PACMAD clade</taxon>
        <taxon>Panicoideae</taxon>
        <taxon>Panicodae</taxon>
        <taxon>Paniceae</taxon>
        <taxon>Anthephorinae</taxon>
        <taxon>Digitaria</taxon>
    </lineage>
</organism>
<accession>A0A835EV70</accession>
<evidence type="ECO:0000313" key="3">
    <source>
        <dbReference type="EMBL" id="KAF8711433.1"/>
    </source>
</evidence>
<gene>
    <name evidence="3" type="ORF">HU200_029465</name>
</gene>
<dbReference type="OrthoDB" id="594359at2759"/>